<reference evidence="3" key="2">
    <citation type="journal article" date="2023" name="mSystems">
        <title>Charting the Lipopeptidome of Nonpathogenic Pseudomonas.</title>
        <authorList>
            <person name="Cesa-Luna C."/>
            <person name="Geudens N."/>
            <person name="Girard L."/>
            <person name="De Roo V."/>
            <person name="Maklad H.R."/>
            <person name="Martins J.C."/>
            <person name="Hofte M."/>
            <person name="De Mot R."/>
        </authorList>
    </citation>
    <scope>NUCLEOTIDE SEQUENCE</scope>
    <source>
        <strain evidence="3">B1M3-32</strain>
    </source>
</reference>
<dbReference type="RefSeq" id="WP_301623830.1">
    <property type="nucleotide sequence ID" value="NZ_JAOSKY010000039.1"/>
</dbReference>
<organism evidence="3 4">
    <name type="scientific">Pseudomonas koreensis</name>
    <dbReference type="NCBI Taxonomy" id="198620"/>
    <lineage>
        <taxon>Bacteria</taxon>
        <taxon>Pseudomonadati</taxon>
        <taxon>Pseudomonadota</taxon>
        <taxon>Gammaproteobacteria</taxon>
        <taxon>Pseudomonadales</taxon>
        <taxon>Pseudomonadaceae</taxon>
        <taxon>Pseudomonas</taxon>
    </lineage>
</organism>
<comment type="caution">
    <text evidence="3">The sequence shown here is derived from an EMBL/GenBank/DDBJ whole genome shotgun (WGS) entry which is preliminary data.</text>
</comment>
<dbReference type="Pfam" id="PF02368">
    <property type="entry name" value="Big_2"/>
    <property type="match status" value="1"/>
</dbReference>
<dbReference type="InterPro" id="IPR003343">
    <property type="entry name" value="Big_2"/>
</dbReference>
<evidence type="ECO:0000313" key="4">
    <source>
        <dbReference type="Proteomes" id="UP001139955"/>
    </source>
</evidence>
<keyword evidence="4" id="KW-1185">Reference proteome</keyword>
<dbReference type="InterPro" id="IPR008964">
    <property type="entry name" value="Invasin/intimin_cell_adhesion"/>
</dbReference>
<name>A0A9X3B6K6_9PSED</name>
<dbReference type="Proteomes" id="UP001139955">
    <property type="component" value="Unassembled WGS sequence"/>
</dbReference>
<sequence length="1684" mass="181857">MPSHRPFLLPWLNNENSLLALRPLQIAGMVTPITVADGGINKSVVDENSAGILSVIIAYLEMQEGDTHAIYWNDVEVLTRTVEPGEVDKNLFFYLPKTLFDPGFPTCYYQLTRKGETTPDDPAVPLLLKVKTNAPGGRDKEPNNPDGHSELHKPQLPQEIIDQGVIDKDWAEKGVPLTIPVYPDIEAGDVILVYWGSWILNGHVVTQDEADGKVPIVIIVTHDDILAGGDSDSLEIKYMPHDDVWNWASRHSKRTSIAVDAGGWRLEAPLVKQAVNGILVIEDLKKENVIVQIIIDSTNFKLGDTVTMTWIGIPFSGPPLTRKESKQVESVPHIMEFEVPYDEVRAIAMGTADVAYVLTTQDATLSSKRRFVQVIGDPSQLPEPVILELMGDTLEPHHDVASVVVRYPGIQSGDFVVCHWRGTTVSGMPYLHEESHTVTGNEADAGQIGFYVKNEHIVVLNGGRLDVSYSVSNDDRAVYAVSESERLLAKVQAISATLPSPKVEEAPDDVLDPDRMFDFVHVLVRYPGTAKGDILRYYWQGPLGSTSDEIPITLPIVGQPVRFRVSEDHVIPNIGRQVNVRYSLWRAATQRYDYSATLNLLIGEPIGDLPPPAVIQAPDDVLDPMDALSGVDVEVSYPSMKEALDTLTLKWLGTPNGTSEDMELPADASGTVTFHVDPALVGPNIGRWLTVSYEVERYSFSTPSDARNVFVSTFNDPENQLPRPEVPQAKDSVLDLMTFTGNANARVARWPYIALKQRLWLRLEGRTETGSPHLIKLLDGVEITTAQVASGLDEILLRSELMKLGHRSPATVIGAIAFDGSSQQDTALELPRLQLEVATRYDWVTPEITGVRDAFGEVAEGGDTFEQQVTVSGTATRGEEIELFDGSTSLGKADVGTDWGWSKVLGNLAFKDYHLTARALYPADPVDSQIRTFSVKQAIPPTIDNVTDTWGNVADNGITFDRSVTVSGKASPGQNVQLFDGATPLPAPTPVDGQGEWRQTLSNLSLGAHAIKARALYGQQPESALRHFTVAQAITPDITEIRDIKGVIPPNGTTYEKSVTITGTASPNQTVRLHNGSIPLAPDVTVDNLGVWRHTLSNLSVATYNIKAQALYASNPESAPQAFTVAIATAPNITSITDSAGEVQHNGSTFDTSVTVTGSADANQIVLLYDGTTPLSPPTQVDDKGIWRKVVSGLSLGVHNLKAVAQYGTQPESGIRTFTVAVATAPEITNVTDSQGEVAPNGTTFDTSVVVRGKAIANLTVQLYDNNVPQTPILNVGSDGIWTKTLVGLSATTHNLQVKALYGSQPVSNTRTFTVAVAQPPAITRVADAAGNIANGGTTYYTSVTVTGSASRNQSVQVYDNGIAQAPATTVDNNGTWNKALANLSLGTHRIKARALYGTQPETAEHGFTVAAHIGPFLDSVRDSRGELQNGSTTIDTTVTLQGRVTPSHQVQIYDNNAAKHTVTASNTGAWTTTLGVAVGAHNVLAKALTTGQNSNTRSFTVNAPTPPLNFDTSPVTLDGKIYLLPVHPFALPVFGPGTSIQRQASAGVPGYTYTSSDDKIAVVNAAGLVTVRGNGSATITVRDSAGQSKSYTVTVRGVIHCYPLGRSVLGIIMRDATNIGAHVPSLEQLREIQSFYPNNWPMGNDDYWSYNHAWFGRYYVRNLVTGQERLLGELVSASGIGVK</sequence>
<dbReference type="Gene3D" id="2.60.40.1080">
    <property type="match status" value="1"/>
</dbReference>
<dbReference type="InterPro" id="IPR013783">
    <property type="entry name" value="Ig-like_fold"/>
</dbReference>
<gene>
    <name evidence="3" type="ORF">OC940_29670</name>
</gene>
<protein>
    <submittedName>
        <fullName evidence="3">Ig-like domain-containing protein</fullName>
    </submittedName>
</protein>
<reference evidence="3" key="1">
    <citation type="submission" date="2022-09" db="EMBL/GenBank/DDBJ databases">
        <authorList>
            <person name="Cesa-Luna C."/>
            <person name="Girard L."/>
            <person name="Lood C."/>
            <person name="Hofte M."/>
            <person name="De Mot R."/>
        </authorList>
    </citation>
    <scope>NUCLEOTIDE SEQUENCE</scope>
    <source>
        <strain evidence="3">B1M3-32</strain>
    </source>
</reference>
<dbReference type="EMBL" id="JAOSKY010000039">
    <property type="protein sequence ID" value="MCU7252002.1"/>
    <property type="molecule type" value="Genomic_DNA"/>
</dbReference>
<proteinExistence type="predicted"/>
<feature type="region of interest" description="Disordered" evidence="1">
    <location>
        <begin position="131"/>
        <end position="155"/>
    </location>
</feature>
<dbReference type="Gene3D" id="2.60.40.10">
    <property type="entry name" value="Immunoglobulins"/>
    <property type="match status" value="1"/>
</dbReference>
<evidence type="ECO:0000313" key="3">
    <source>
        <dbReference type="EMBL" id="MCU7252002.1"/>
    </source>
</evidence>
<dbReference type="SUPFAM" id="SSF49373">
    <property type="entry name" value="Invasin/intimin cell-adhesion fragments"/>
    <property type="match status" value="1"/>
</dbReference>
<evidence type="ECO:0000256" key="1">
    <source>
        <dbReference type="SAM" id="MobiDB-lite"/>
    </source>
</evidence>
<evidence type="ECO:0000259" key="2">
    <source>
        <dbReference type="Pfam" id="PF02368"/>
    </source>
</evidence>
<feature type="compositionally biased region" description="Basic and acidic residues" evidence="1">
    <location>
        <begin position="137"/>
        <end position="153"/>
    </location>
</feature>
<accession>A0A9X3B6K6</accession>
<feature type="domain" description="BIG2" evidence="2">
    <location>
        <begin position="1544"/>
        <end position="1591"/>
    </location>
</feature>